<dbReference type="Proteomes" id="UP000799754">
    <property type="component" value="Unassembled WGS sequence"/>
</dbReference>
<gene>
    <name evidence="1" type="ORF">BU25DRAFT_418257</name>
</gene>
<comment type="caution">
    <text evidence="1">The sequence shown here is derived from an EMBL/GenBank/DDBJ whole genome shotgun (WGS) entry which is preliminary data.</text>
</comment>
<protein>
    <submittedName>
        <fullName evidence="1">Uncharacterized protein</fullName>
    </submittedName>
</protein>
<accession>A0ACB6SEE7</accession>
<reference evidence="1" key="1">
    <citation type="journal article" date="2020" name="Stud. Mycol.">
        <title>101 Dothideomycetes genomes: a test case for predicting lifestyles and emergence of pathogens.</title>
        <authorList>
            <person name="Haridas S."/>
            <person name="Albert R."/>
            <person name="Binder M."/>
            <person name="Bloem J."/>
            <person name="Labutti K."/>
            <person name="Salamov A."/>
            <person name="Andreopoulos B."/>
            <person name="Baker S."/>
            <person name="Barry K."/>
            <person name="Bills G."/>
            <person name="Bluhm B."/>
            <person name="Cannon C."/>
            <person name="Castanera R."/>
            <person name="Culley D."/>
            <person name="Daum C."/>
            <person name="Ezra D."/>
            <person name="Gonzalez J."/>
            <person name="Henrissat B."/>
            <person name="Kuo A."/>
            <person name="Liang C."/>
            <person name="Lipzen A."/>
            <person name="Lutzoni F."/>
            <person name="Magnuson J."/>
            <person name="Mondo S."/>
            <person name="Nolan M."/>
            <person name="Ohm R."/>
            <person name="Pangilinan J."/>
            <person name="Park H.-J."/>
            <person name="Ramirez L."/>
            <person name="Alfaro M."/>
            <person name="Sun H."/>
            <person name="Tritt A."/>
            <person name="Yoshinaga Y."/>
            <person name="Zwiers L.-H."/>
            <person name="Turgeon B."/>
            <person name="Goodwin S."/>
            <person name="Spatafora J."/>
            <person name="Crous P."/>
            <person name="Grigoriev I."/>
        </authorList>
    </citation>
    <scope>NUCLEOTIDE SEQUENCE</scope>
    <source>
        <strain evidence="1">CBS 525.71</strain>
    </source>
</reference>
<keyword evidence="2" id="KW-1185">Reference proteome</keyword>
<evidence type="ECO:0000313" key="1">
    <source>
        <dbReference type="EMBL" id="KAF2631462.1"/>
    </source>
</evidence>
<sequence>MRYTLVNRRLECLVERKFAFLTVHLIAIQRTVFGYDNGMLPRHCTKLAPKSKESGLKGGVVFLQLPLIGVIRPQQAALLTSSIDGTNQLRLGARSPEFGNDKKDGGGLAQTTTVETNLLELYDLKGVSDKVIEDETPKSRPGWCAGQIECVAKFLVVLVEFEDRPHISILATLAAVRSS</sequence>
<name>A0ACB6SEE7_9PLEO</name>
<dbReference type="EMBL" id="MU006704">
    <property type="protein sequence ID" value="KAF2631462.1"/>
    <property type="molecule type" value="Genomic_DNA"/>
</dbReference>
<organism evidence="1 2">
    <name type="scientific">Macroventuria anomochaeta</name>
    <dbReference type="NCBI Taxonomy" id="301207"/>
    <lineage>
        <taxon>Eukaryota</taxon>
        <taxon>Fungi</taxon>
        <taxon>Dikarya</taxon>
        <taxon>Ascomycota</taxon>
        <taxon>Pezizomycotina</taxon>
        <taxon>Dothideomycetes</taxon>
        <taxon>Pleosporomycetidae</taxon>
        <taxon>Pleosporales</taxon>
        <taxon>Pleosporineae</taxon>
        <taxon>Didymellaceae</taxon>
        <taxon>Macroventuria</taxon>
    </lineage>
</organism>
<evidence type="ECO:0000313" key="2">
    <source>
        <dbReference type="Proteomes" id="UP000799754"/>
    </source>
</evidence>
<proteinExistence type="predicted"/>